<name>A0A815LLI5_9BILA</name>
<evidence type="ECO:0000313" key="5">
    <source>
        <dbReference type="EMBL" id="CAF3843498.1"/>
    </source>
</evidence>
<dbReference type="Proteomes" id="UP000663860">
    <property type="component" value="Unassembled WGS sequence"/>
</dbReference>
<proteinExistence type="predicted"/>
<evidence type="ECO:0000313" key="7">
    <source>
        <dbReference type="Proteomes" id="UP000663891"/>
    </source>
</evidence>
<evidence type="ECO:0000256" key="2">
    <source>
        <dbReference type="PROSITE-ProRule" id="PRU00504"/>
    </source>
</evidence>
<dbReference type="OrthoDB" id="342730at2759"/>
<dbReference type="EMBL" id="CAJNOE010001073">
    <property type="protein sequence ID" value="CAF1383377.1"/>
    <property type="molecule type" value="Genomic_DNA"/>
</dbReference>
<accession>A0A815LLI5</accession>
<evidence type="ECO:0008006" key="8">
    <source>
        <dbReference type="Google" id="ProtNLM"/>
    </source>
</evidence>
<reference evidence="4" key="1">
    <citation type="submission" date="2021-02" db="EMBL/GenBank/DDBJ databases">
        <authorList>
            <person name="Nowell W R."/>
        </authorList>
    </citation>
    <scope>NUCLEOTIDE SEQUENCE</scope>
</reference>
<keyword evidence="1" id="KW-0677">Repeat</keyword>
<dbReference type="PROSITE" id="PS51125">
    <property type="entry name" value="NHL"/>
    <property type="match status" value="1"/>
</dbReference>
<comment type="caution">
    <text evidence="4">The sequence shown here is derived from an EMBL/GenBank/DDBJ whole genome shotgun (WGS) entry which is preliminary data.</text>
</comment>
<dbReference type="InterPro" id="IPR001258">
    <property type="entry name" value="NHL_repeat"/>
</dbReference>
<evidence type="ECO:0000256" key="1">
    <source>
        <dbReference type="ARBA" id="ARBA00022737"/>
    </source>
</evidence>
<evidence type="ECO:0000313" key="3">
    <source>
        <dbReference type="EMBL" id="CAF1383377.1"/>
    </source>
</evidence>
<dbReference type="Proteomes" id="UP000663868">
    <property type="component" value="Unassembled WGS sequence"/>
</dbReference>
<dbReference type="Pfam" id="PF01436">
    <property type="entry name" value="NHL"/>
    <property type="match status" value="1"/>
</dbReference>
<gene>
    <name evidence="3" type="ORF">IZO911_LOCUS38545</name>
    <name evidence="5" type="ORF">KXQ929_LOCUS19639</name>
    <name evidence="6" type="ORF">OKA104_LOCUS36346</name>
    <name evidence="4" type="ORF">VCS650_LOCUS37110</name>
</gene>
<dbReference type="SUPFAM" id="SSF101898">
    <property type="entry name" value="NHL repeat"/>
    <property type="match status" value="1"/>
</dbReference>
<evidence type="ECO:0000313" key="6">
    <source>
        <dbReference type="EMBL" id="CAF4113605.1"/>
    </source>
</evidence>
<dbReference type="EMBL" id="CAJOAY010005613">
    <property type="protein sequence ID" value="CAF4113605.1"/>
    <property type="molecule type" value="Genomic_DNA"/>
</dbReference>
<dbReference type="Proteomes" id="UP000663881">
    <property type="component" value="Unassembled WGS sequence"/>
</dbReference>
<dbReference type="EMBL" id="CAJNON010000970">
    <property type="protein sequence ID" value="CAF1411017.1"/>
    <property type="molecule type" value="Genomic_DNA"/>
</dbReference>
<dbReference type="Gene3D" id="2.120.10.30">
    <property type="entry name" value="TolB, C-terminal domain"/>
    <property type="match status" value="1"/>
</dbReference>
<sequence>MYANSTCYDLFVDNNNTLYCSMYHQHQVVKRSLNDPVGTSAHVIAGTGIAGEASYELELPWGIFVDTNLDLYVADFLNHRIQLFQYGKSNGTTVVGYQTPNPTFHLSFPTTIALDAEKYLFIIDNDHERIVGSGSYGFRCLVGCYGQDSQSDQSNPLYDFSFDRFGNMFVADGVKSEIQKFQYLEESCNDSLVAKSIYKSAITSNSSTYIHHCRKSGSYYQAIQMNVTITGVYTFLIKSEMTVIFQYMHQNSFDPFNMSKNAIIYAIINNLNYLIDYRSPFQLMETLQLQANMPYVFIMTTCSPNNTGNFSIEVFGPNHVNFNRIGEYL</sequence>
<evidence type="ECO:0000313" key="4">
    <source>
        <dbReference type="EMBL" id="CAF1411017.1"/>
    </source>
</evidence>
<protein>
    <recommendedName>
        <fullName evidence="8">NHL repeat containing protein</fullName>
    </recommendedName>
</protein>
<dbReference type="AlphaFoldDB" id="A0A815LLI5"/>
<dbReference type="EMBL" id="CAJOBB010001340">
    <property type="protein sequence ID" value="CAF3843498.1"/>
    <property type="molecule type" value="Genomic_DNA"/>
</dbReference>
<organism evidence="4 7">
    <name type="scientific">Adineta steineri</name>
    <dbReference type="NCBI Taxonomy" id="433720"/>
    <lineage>
        <taxon>Eukaryota</taxon>
        <taxon>Metazoa</taxon>
        <taxon>Spiralia</taxon>
        <taxon>Gnathifera</taxon>
        <taxon>Rotifera</taxon>
        <taxon>Eurotatoria</taxon>
        <taxon>Bdelloidea</taxon>
        <taxon>Adinetida</taxon>
        <taxon>Adinetidae</taxon>
        <taxon>Adineta</taxon>
    </lineage>
</organism>
<feature type="repeat" description="NHL" evidence="2">
    <location>
        <begin position="56"/>
        <end position="87"/>
    </location>
</feature>
<dbReference type="InterPro" id="IPR011042">
    <property type="entry name" value="6-blade_b-propeller_TolB-like"/>
</dbReference>
<dbReference type="Proteomes" id="UP000663891">
    <property type="component" value="Unassembled WGS sequence"/>
</dbReference>